<evidence type="ECO:0000313" key="3">
    <source>
        <dbReference type="Proteomes" id="UP000277300"/>
    </source>
</evidence>
<sequence>MHPEGAQESASFVEKLPQLTALRVLLALFAYALLLSDVPRGRASVKSLPYVQLEPNVFAVYGPEALAGRTIFRNGTTITNGSSVTASDVSTAFYKYAPSSYGLRTARDLLDVSSLDAAWPKCLLSSRFPSSWYSANCGDMLPGATVFAMLDSLVDALAANAASTTSYKNMAQTEDGIEIMARGELSAFPQRVCFAARSKARWTGTSGVGSGVTAASSSTSFLSRNLLDHKYWLSVWATVFADLDPANPGVDLCVDDLDRPLLCEKPWAAPQYVDGTLTTTPALWETVSLRVAELQEGLAESEKLDVMLVETESDPLTRLGSAVLLAHKLYNVVVLYRIRECTEDGVCMTTVMFDERVEGKVLYTDALEWSPLAATLRYIGQFGSWHFLHEFAHCFKPQQEPGHLESGSQGCEVTCYRPLHSVLLCS</sequence>
<dbReference type="OrthoDB" id="155125at2759"/>
<comment type="caution">
    <text evidence="2">The sequence shown here is derived from an EMBL/GenBank/DDBJ whole genome shotgun (WGS) entry which is preliminary data.</text>
</comment>
<dbReference type="AlphaFoldDB" id="A0A3F2RZ78"/>
<dbReference type="Proteomes" id="UP000277300">
    <property type="component" value="Unassembled WGS sequence"/>
</dbReference>
<dbReference type="Proteomes" id="UP000284657">
    <property type="component" value="Unassembled WGS sequence"/>
</dbReference>
<evidence type="ECO:0000313" key="1">
    <source>
        <dbReference type="EMBL" id="RLN54337.1"/>
    </source>
</evidence>
<dbReference type="EMBL" id="MBAD02001480">
    <property type="protein sequence ID" value="RLN54337.1"/>
    <property type="molecule type" value="Genomic_DNA"/>
</dbReference>
<protein>
    <submittedName>
        <fullName evidence="2">Uncharacterized protein</fullName>
    </submittedName>
</protein>
<name>A0A3F2RZ78_9STRA</name>
<proteinExistence type="predicted"/>
<reference evidence="3 4" key="1">
    <citation type="submission" date="2018-07" db="EMBL/GenBank/DDBJ databases">
        <title>Genome sequencing of oomycete isolates from Chile give support for New Zealand origin for Phytophthora kernoviae and make available the first Nothophytophthora sp. genome.</title>
        <authorList>
            <person name="Studholme D.J."/>
            <person name="Sanfuentes E."/>
            <person name="Panda P."/>
            <person name="Hill R."/>
            <person name="Sambles C."/>
            <person name="Grant M."/>
            <person name="Williams N.M."/>
            <person name="Mcdougal R.L."/>
        </authorList>
    </citation>
    <scope>NUCLEOTIDE SEQUENCE [LARGE SCALE GENOMIC DNA]</scope>
    <source>
        <strain evidence="2">Chile6</strain>
        <strain evidence="1">Chile7</strain>
    </source>
</reference>
<dbReference type="EMBL" id="MBDO02000039">
    <property type="protein sequence ID" value="RLN66267.1"/>
    <property type="molecule type" value="Genomic_DNA"/>
</dbReference>
<accession>A0A3F2RZ78</accession>
<organism evidence="2 3">
    <name type="scientific">Phytophthora kernoviae</name>
    <dbReference type="NCBI Taxonomy" id="325452"/>
    <lineage>
        <taxon>Eukaryota</taxon>
        <taxon>Sar</taxon>
        <taxon>Stramenopiles</taxon>
        <taxon>Oomycota</taxon>
        <taxon>Peronosporomycetes</taxon>
        <taxon>Peronosporales</taxon>
        <taxon>Peronosporaceae</taxon>
        <taxon>Phytophthora</taxon>
    </lineage>
</organism>
<evidence type="ECO:0000313" key="2">
    <source>
        <dbReference type="EMBL" id="RLN66267.1"/>
    </source>
</evidence>
<gene>
    <name evidence="1" type="ORF">BBJ29_002084</name>
    <name evidence="2" type="ORF">BBP00_00002315</name>
</gene>
<evidence type="ECO:0000313" key="4">
    <source>
        <dbReference type="Proteomes" id="UP000284657"/>
    </source>
</evidence>